<protein>
    <submittedName>
        <fullName evidence="1">Uncharacterized protein</fullName>
    </submittedName>
</protein>
<accession>A0AA38RLB0</accession>
<dbReference type="AlphaFoldDB" id="A0AA38RLB0"/>
<name>A0AA38RLB0_9PEZI</name>
<reference evidence="1" key="1">
    <citation type="submission" date="2022-07" db="EMBL/GenBank/DDBJ databases">
        <title>Fungi with potential for degradation of polypropylene.</title>
        <authorList>
            <person name="Gostincar C."/>
        </authorList>
    </citation>
    <scope>NUCLEOTIDE SEQUENCE</scope>
    <source>
        <strain evidence="1">EXF-13287</strain>
    </source>
</reference>
<gene>
    <name evidence="1" type="ORF">NKR19_g5334</name>
</gene>
<proteinExistence type="predicted"/>
<keyword evidence="2" id="KW-1185">Reference proteome</keyword>
<evidence type="ECO:0000313" key="2">
    <source>
        <dbReference type="Proteomes" id="UP001174691"/>
    </source>
</evidence>
<dbReference type="EMBL" id="JANBVN010000072">
    <property type="protein sequence ID" value="KAJ9150190.1"/>
    <property type="molecule type" value="Genomic_DNA"/>
</dbReference>
<comment type="caution">
    <text evidence="1">The sequence shown here is derived from an EMBL/GenBank/DDBJ whole genome shotgun (WGS) entry which is preliminary data.</text>
</comment>
<sequence length="440" mass="47821">MVMGARISITPVKELTVYGSLTSKVHFPDELDVKDIVSTVYHLVDNRYDPLPNCPEHLVGNITSVTFQLDHSSNYPILQKLLRQLELSMGETILLPSSVNAHGQVEIMIIENHMFAMALHHKVATEMEIAPLITTMNNLDAVKRGQPGPITEWKGCLDITKPDDPMYSYIIAYGSDPESYPGIIFVLGKKANDQDLAHLMAKIPVRVAVRICPASLGEEWEPGANTAEIDSSTVSVWVYDMASRQAKRVHRPEALSTLGGHIALWGSDLLSVEDATLPEQYQRPYPQQEAFKSPNLAISYADLSKTITAVATGRRTQPVVKHTDDPKFARATIGSTGPGGVRSFSTSRTRTFAPRGSLPRSHAVSLAGGPYLAGGFAALLMKQQQQHQPPAQVAGVFIVSPRLLRLGSGGSGGGLDRIAAGQIALLGRRIMGTLGWLVRH</sequence>
<evidence type="ECO:0000313" key="1">
    <source>
        <dbReference type="EMBL" id="KAJ9150190.1"/>
    </source>
</evidence>
<organism evidence="1 2">
    <name type="scientific">Coniochaeta hoffmannii</name>
    <dbReference type="NCBI Taxonomy" id="91930"/>
    <lineage>
        <taxon>Eukaryota</taxon>
        <taxon>Fungi</taxon>
        <taxon>Dikarya</taxon>
        <taxon>Ascomycota</taxon>
        <taxon>Pezizomycotina</taxon>
        <taxon>Sordariomycetes</taxon>
        <taxon>Sordariomycetidae</taxon>
        <taxon>Coniochaetales</taxon>
        <taxon>Coniochaetaceae</taxon>
        <taxon>Coniochaeta</taxon>
    </lineage>
</organism>
<dbReference type="Proteomes" id="UP001174691">
    <property type="component" value="Unassembled WGS sequence"/>
</dbReference>